<feature type="transmembrane region" description="Helical" evidence="8">
    <location>
        <begin position="54"/>
        <end position="74"/>
    </location>
</feature>
<evidence type="ECO:0000256" key="5">
    <source>
        <dbReference type="ARBA" id="ARBA00022989"/>
    </source>
</evidence>
<evidence type="ECO:0000313" key="9">
    <source>
        <dbReference type="EMBL" id="KAA0709000.1"/>
    </source>
</evidence>
<reference evidence="9 10" key="1">
    <citation type="journal article" date="2019" name="Mol. Ecol. Resour.">
        <title>Chromosome-level genome assembly of Triplophysa tibetana, a fish adapted to the harsh high-altitude environment of the Tibetan Plateau.</title>
        <authorList>
            <person name="Yang X."/>
            <person name="Liu H."/>
            <person name="Ma Z."/>
            <person name="Zou Y."/>
            <person name="Zou M."/>
            <person name="Mao Y."/>
            <person name="Li X."/>
            <person name="Wang H."/>
            <person name="Chen T."/>
            <person name="Wang W."/>
            <person name="Yang R."/>
        </authorList>
    </citation>
    <scope>NUCLEOTIDE SEQUENCE [LARGE SCALE GENOMIC DNA]</scope>
    <source>
        <strain evidence="9">TTIB1903HZAU</strain>
        <tissue evidence="9">Muscle</tissue>
    </source>
</reference>
<dbReference type="PANTHER" id="PTHR14274:SF1">
    <property type="entry name" value="SMALL INTEGRAL MEMBRANE PROTEIN 8"/>
    <property type="match status" value="1"/>
</dbReference>
<keyword evidence="4 8" id="KW-0812">Transmembrane</keyword>
<dbReference type="Pfam" id="PF14937">
    <property type="entry name" value="DUF4500"/>
    <property type="match status" value="1"/>
</dbReference>
<dbReference type="InterPro" id="IPR026686">
    <property type="entry name" value="UPF0708"/>
</dbReference>
<sequence length="101" mass="11183">MCRAADGSGTGGAQKPGISEREAGYKGPGLRGVKTTSLFRAVNPELFIRPNKPVMFFGLVTISLCVGYLGYLHVIRDRDQQLYEAIDSDGETMHRMKYNKK</sequence>
<dbReference type="EMBL" id="SOYY01000018">
    <property type="protein sequence ID" value="KAA0709000.1"/>
    <property type="molecule type" value="Genomic_DNA"/>
</dbReference>
<comment type="caution">
    <text evidence="9">The sequence shown here is derived from an EMBL/GenBank/DDBJ whole genome shotgun (WGS) entry which is preliminary data.</text>
</comment>
<keyword evidence="5 8" id="KW-1133">Transmembrane helix</keyword>
<comment type="similarity">
    <text evidence="2">Belongs to the SMIM8 family.</text>
</comment>
<comment type="subcellular location">
    <subcellularLocation>
        <location evidence="1">Membrane</location>
        <topology evidence="1">Single-pass membrane protein</topology>
    </subcellularLocation>
</comment>
<evidence type="ECO:0000256" key="3">
    <source>
        <dbReference type="ARBA" id="ARBA00014451"/>
    </source>
</evidence>
<dbReference type="GO" id="GO:0016020">
    <property type="term" value="C:membrane"/>
    <property type="evidence" value="ECO:0007669"/>
    <property type="project" value="UniProtKB-SubCell"/>
</dbReference>
<evidence type="ECO:0000256" key="1">
    <source>
        <dbReference type="ARBA" id="ARBA00004167"/>
    </source>
</evidence>
<protein>
    <recommendedName>
        <fullName evidence="3">Small integral membrane protein 8</fullName>
    </recommendedName>
</protein>
<evidence type="ECO:0000256" key="6">
    <source>
        <dbReference type="ARBA" id="ARBA00023136"/>
    </source>
</evidence>
<name>A0A5A9NH36_9TELE</name>
<keyword evidence="6 8" id="KW-0472">Membrane</keyword>
<gene>
    <name evidence="9" type="ORF">E1301_Tti017436</name>
</gene>
<evidence type="ECO:0000256" key="4">
    <source>
        <dbReference type="ARBA" id="ARBA00022692"/>
    </source>
</evidence>
<keyword evidence="10" id="KW-1185">Reference proteome</keyword>
<evidence type="ECO:0000256" key="2">
    <source>
        <dbReference type="ARBA" id="ARBA00009328"/>
    </source>
</evidence>
<feature type="region of interest" description="Disordered" evidence="7">
    <location>
        <begin position="1"/>
        <end position="29"/>
    </location>
</feature>
<evidence type="ECO:0000256" key="7">
    <source>
        <dbReference type="SAM" id="MobiDB-lite"/>
    </source>
</evidence>
<proteinExistence type="inferred from homology"/>
<dbReference type="AlphaFoldDB" id="A0A5A9NH36"/>
<accession>A0A5A9NH36</accession>
<evidence type="ECO:0000313" key="10">
    <source>
        <dbReference type="Proteomes" id="UP000324632"/>
    </source>
</evidence>
<organism evidence="9 10">
    <name type="scientific">Triplophysa tibetana</name>
    <dbReference type="NCBI Taxonomy" id="1572043"/>
    <lineage>
        <taxon>Eukaryota</taxon>
        <taxon>Metazoa</taxon>
        <taxon>Chordata</taxon>
        <taxon>Craniata</taxon>
        <taxon>Vertebrata</taxon>
        <taxon>Euteleostomi</taxon>
        <taxon>Actinopterygii</taxon>
        <taxon>Neopterygii</taxon>
        <taxon>Teleostei</taxon>
        <taxon>Ostariophysi</taxon>
        <taxon>Cypriniformes</taxon>
        <taxon>Nemacheilidae</taxon>
        <taxon>Triplophysa</taxon>
    </lineage>
</organism>
<dbReference type="Proteomes" id="UP000324632">
    <property type="component" value="Chromosome 18"/>
</dbReference>
<evidence type="ECO:0000256" key="8">
    <source>
        <dbReference type="SAM" id="Phobius"/>
    </source>
</evidence>
<dbReference type="PANTHER" id="PTHR14274">
    <property type="entry name" value="SMALL INTEGRAL MEMBRANE PROTEIN 8"/>
    <property type="match status" value="1"/>
</dbReference>